<evidence type="ECO:0000313" key="1">
    <source>
        <dbReference type="EnsemblPlants" id="KQL16745"/>
    </source>
</evidence>
<reference evidence="2" key="1">
    <citation type="journal article" date="2012" name="Nat. Biotechnol.">
        <title>Reference genome sequence of the model plant Setaria.</title>
        <authorList>
            <person name="Bennetzen J.L."/>
            <person name="Schmutz J."/>
            <person name="Wang H."/>
            <person name="Percifield R."/>
            <person name="Hawkins J."/>
            <person name="Pontaroli A.C."/>
            <person name="Estep M."/>
            <person name="Feng L."/>
            <person name="Vaughn J.N."/>
            <person name="Grimwood J."/>
            <person name="Jenkins J."/>
            <person name="Barry K."/>
            <person name="Lindquist E."/>
            <person name="Hellsten U."/>
            <person name="Deshpande S."/>
            <person name="Wang X."/>
            <person name="Wu X."/>
            <person name="Mitros T."/>
            <person name="Triplett J."/>
            <person name="Yang X."/>
            <person name="Ye C.Y."/>
            <person name="Mauro-Herrera M."/>
            <person name="Wang L."/>
            <person name="Li P."/>
            <person name="Sharma M."/>
            <person name="Sharma R."/>
            <person name="Ronald P.C."/>
            <person name="Panaud O."/>
            <person name="Kellogg E.A."/>
            <person name="Brutnell T.P."/>
            <person name="Doust A.N."/>
            <person name="Tuskan G.A."/>
            <person name="Rokhsar D."/>
            <person name="Devos K.M."/>
        </authorList>
    </citation>
    <scope>NUCLEOTIDE SEQUENCE [LARGE SCALE GENOMIC DNA]</scope>
    <source>
        <strain evidence="2">cv. Yugu1</strain>
    </source>
</reference>
<name>K3ZFY4_SETIT</name>
<reference evidence="1" key="2">
    <citation type="submission" date="2018-08" db="UniProtKB">
        <authorList>
            <consortium name="EnsemblPlants"/>
        </authorList>
    </citation>
    <scope>IDENTIFICATION</scope>
    <source>
        <strain evidence="1">Yugu1</strain>
    </source>
</reference>
<dbReference type="HOGENOM" id="CLU_2376800_0_0_1"/>
<protein>
    <submittedName>
        <fullName evidence="1">Uncharacterized protein</fullName>
    </submittedName>
</protein>
<dbReference type="InParanoid" id="K3ZFY4"/>
<keyword evidence="2" id="KW-1185">Reference proteome</keyword>
<dbReference type="AlphaFoldDB" id="K3ZFY4"/>
<sequence>MCTPVQFFFLKKLIPTVCKKITQEMTRPHDQLDQTRDYIPTRPKPILLSSLTCVSTDCEIPDCTWHRSSANVWPHLPVCSGWIARNSGRTTTESS</sequence>
<evidence type="ECO:0000313" key="2">
    <source>
        <dbReference type="Proteomes" id="UP000004995"/>
    </source>
</evidence>
<dbReference type="EMBL" id="AGNK02002049">
    <property type="status" value="NOT_ANNOTATED_CDS"/>
    <property type="molecule type" value="Genomic_DNA"/>
</dbReference>
<dbReference type="EnsemblPlants" id="KQL16745">
    <property type="protein sequence ID" value="KQL16745"/>
    <property type="gene ID" value="SETIT_025486mg"/>
</dbReference>
<accession>K3ZFY4</accession>
<dbReference type="Gramene" id="KQL16745">
    <property type="protein sequence ID" value="KQL16745"/>
    <property type="gene ID" value="SETIT_025486mg"/>
</dbReference>
<dbReference type="Proteomes" id="UP000004995">
    <property type="component" value="Unassembled WGS sequence"/>
</dbReference>
<proteinExistence type="predicted"/>
<organism evidence="1 2">
    <name type="scientific">Setaria italica</name>
    <name type="common">Foxtail millet</name>
    <name type="synonym">Panicum italicum</name>
    <dbReference type="NCBI Taxonomy" id="4555"/>
    <lineage>
        <taxon>Eukaryota</taxon>
        <taxon>Viridiplantae</taxon>
        <taxon>Streptophyta</taxon>
        <taxon>Embryophyta</taxon>
        <taxon>Tracheophyta</taxon>
        <taxon>Spermatophyta</taxon>
        <taxon>Magnoliopsida</taxon>
        <taxon>Liliopsida</taxon>
        <taxon>Poales</taxon>
        <taxon>Poaceae</taxon>
        <taxon>PACMAD clade</taxon>
        <taxon>Panicoideae</taxon>
        <taxon>Panicodae</taxon>
        <taxon>Paniceae</taxon>
        <taxon>Cenchrinae</taxon>
        <taxon>Setaria</taxon>
    </lineage>
</organism>